<dbReference type="Pfam" id="PF13489">
    <property type="entry name" value="Methyltransf_23"/>
    <property type="match status" value="1"/>
</dbReference>
<dbReference type="InterPro" id="IPR029063">
    <property type="entry name" value="SAM-dependent_MTases_sf"/>
</dbReference>
<reference evidence="2 3" key="1">
    <citation type="submission" date="2016-10" db="EMBL/GenBank/DDBJ databases">
        <authorList>
            <person name="de Groot N.N."/>
        </authorList>
    </citation>
    <scope>NUCLEOTIDE SEQUENCE [LARGE SCALE GENOMIC DNA]</scope>
    <source>
        <strain evidence="2 3">DSM 7343</strain>
    </source>
</reference>
<proteinExistence type="predicted"/>
<keyword evidence="2" id="KW-0489">Methyltransferase</keyword>
<dbReference type="GO" id="GO:0032259">
    <property type="term" value="P:methylation"/>
    <property type="evidence" value="ECO:0007669"/>
    <property type="project" value="UniProtKB-KW"/>
</dbReference>
<evidence type="ECO:0000313" key="3">
    <source>
        <dbReference type="Proteomes" id="UP000199409"/>
    </source>
</evidence>
<feature type="domain" description="C-methyltransferase" evidence="1">
    <location>
        <begin position="271"/>
        <end position="379"/>
    </location>
</feature>
<dbReference type="Gene3D" id="3.40.50.150">
    <property type="entry name" value="Vaccinia Virus protein VP39"/>
    <property type="match status" value="1"/>
</dbReference>
<evidence type="ECO:0000313" key="2">
    <source>
        <dbReference type="EMBL" id="SEA44851.1"/>
    </source>
</evidence>
<sequence length="388" mass="44446">MHHEACPSCKSHQIEDFFLIKNAPVYSIVTVKSKAEALAVPRKDIGLGICQQCGFIFNRLYDTDTDYFTLGYEDQQGFSETFMKYLTRISNELISKYDLKGKTILEIGCGKGDFINLLNKLAGGIGIGVDPAYEDGRQSNQHLTFYKEYYSEKHGALNPDFICCRHTFEHIFHTYDFLRLIRMSLGQKKPVVFFEIPQINRILDIQAFWDIYYEHCSYFSAGSLGRLFRNAGFDVLDIRLDYSDQYLLIEAVPSDTPAEKTFPIEETVADQKVRIENFKTKINQQLSEWEKRLKQMKESGEKVVVWGGGSKSVGFLTQFSDLSLIDYVVDINPNMEGNYIPGIGSRYVQPEFLKDYQPDTVIIMNGVYQDEITKTMSAMGVNPKVYSL</sequence>
<dbReference type="Gene3D" id="3.40.50.720">
    <property type="entry name" value="NAD(P)-binding Rossmann-like Domain"/>
    <property type="match status" value="1"/>
</dbReference>
<dbReference type="OrthoDB" id="7342932at2"/>
<protein>
    <submittedName>
        <fullName evidence="2">C-methyltransferase C-terminal domain-containing protein</fullName>
    </submittedName>
</protein>
<dbReference type="GO" id="GO:0008168">
    <property type="term" value="F:methyltransferase activity"/>
    <property type="evidence" value="ECO:0007669"/>
    <property type="project" value="UniProtKB-KW"/>
</dbReference>
<dbReference type="AlphaFoldDB" id="A0A1H4B9P1"/>
<dbReference type="SUPFAM" id="SSF53335">
    <property type="entry name" value="S-adenosyl-L-methionine-dependent methyltransferases"/>
    <property type="match status" value="1"/>
</dbReference>
<dbReference type="InterPro" id="IPR013691">
    <property type="entry name" value="MeTrfase_14"/>
</dbReference>
<keyword evidence="3" id="KW-1185">Reference proteome</keyword>
<keyword evidence="2" id="KW-0808">Transferase</keyword>
<organism evidence="2 3">
    <name type="scientific">Desulfuromusa kysingii</name>
    <dbReference type="NCBI Taxonomy" id="37625"/>
    <lineage>
        <taxon>Bacteria</taxon>
        <taxon>Pseudomonadati</taxon>
        <taxon>Thermodesulfobacteriota</taxon>
        <taxon>Desulfuromonadia</taxon>
        <taxon>Desulfuromonadales</taxon>
        <taxon>Geopsychrobacteraceae</taxon>
        <taxon>Desulfuromusa</taxon>
    </lineage>
</organism>
<gene>
    <name evidence="2" type="ORF">SAMN05660420_02093</name>
</gene>
<name>A0A1H4B9P1_9BACT</name>
<dbReference type="EMBL" id="FNQN01000006">
    <property type="protein sequence ID" value="SEA44851.1"/>
    <property type="molecule type" value="Genomic_DNA"/>
</dbReference>
<evidence type="ECO:0000259" key="1">
    <source>
        <dbReference type="Pfam" id="PF08484"/>
    </source>
</evidence>
<accession>A0A1H4B9P1</accession>
<dbReference type="CDD" id="cd02440">
    <property type="entry name" value="AdoMet_MTases"/>
    <property type="match status" value="1"/>
</dbReference>
<dbReference type="STRING" id="37625.SAMN05660420_02093"/>
<dbReference type="Pfam" id="PF08484">
    <property type="entry name" value="Methyltransf_14"/>
    <property type="match status" value="1"/>
</dbReference>
<dbReference type="RefSeq" id="WP_092347892.1">
    <property type="nucleotide sequence ID" value="NZ_FNQN01000006.1"/>
</dbReference>
<dbReference type="Proteomes" id="UP000199409">
    <property type="component" value="Unassembled WGS sequence"/>
</dbReference>